<protein>
    <submittedName>
        <fullName evidence="1">Uncharacterized protein</fullName>
    </submittedName>
</protein>
<evidence type="ECO:0000313" key="2">
    <source>
        <dbReference type="Proteomes" id="UP000678091"/>
    </source>
</evidence>
<dbReference type="EMBL" id="MW862109">
    <property type="protein sequence ID" value="QVW29135.1"/>
    <property type="molecule type" value="Genomic_DNA"/>
</dbReference>
<gene>
    <name evidence="1" type="ORF">Medea1_0068</name>
</gene>
<accession>A0A8E7FPR3</accession>
<keyword evidence="2" id="KW-1185">Reference proteome</keyword>
<dbReference type="Proteomes" id="UP000678091">
    <property type="component" value="Segment"/>
</dbReference>
<name>A0A8E7FPR3_9CAUD</name>
<organism evidence="1 2">
    <name type="scientific">Pseudomonas phage Medea1</name>
    <dbReference type="NCBI Taxonomy" id="2834256"/>
    <lineage>
        <taxon>Viruses</taxon>
        <taxon>Duplodnaviria</taxon>
        <taxon>Heunggongvirae</taxon>
        <taxon>Uroviricota</taxon>
        <taxon>Caudoviricetes</taxon>
        <taxon>Medeavirus</taxon>
        <taxon>Medeavirus medea1</taxon>
    </lineage>
</organism>
<proteinExistence type="predicted"/>
<sequence length="71" mass="7559">MKALDAFAQMAQVGLTVLMGDQGGGHGKAPKLLRIAASRARGATVRGRQNIAIPRIAVRYNGCDVLGCFRY</sequence>
<reference evidence="1" key="1">
    <citation type="submission" date="2021-04" db="EMBL/GenBank/DDBJ databases">
        <title>A novel bacteriophage against Pseudomonas syringae pv. tomato and it's prophylactic efficacy.</title>
        <authorList>
            <person name="Skliros D."/>
            <person name="Papazoglou P."/>
            <person name="Paraskevopoulou E.G."/>
            <person name="Gkizi D."/>
            <person name="Goumas D.E."/>
            <person name="Tjamos S."/>
            <person name="Flemetakis E."/>
        </authorList>
    </citation>
    <scope>NUCLEOTIDE SEQUENCE</scope>
</reference>
<evidence type="ECO:0000313" key="1">
    <source>
        <dbReference type="EMBL" id="QVW29135.1"/>
    </source>
</evidence>